<keyword evidence="11" id="KW-1185">Reference proteome</keyword>
<organism evidence="10 11">
    <name type="scientific">Gasterosteus aculeatus aculeatus</name>
    <name type="common">three-spined stickleback</name>
    <dbReference type="NCBI Taxonomy" id="481459"/>
    <lineage>
        <taxon>Eukaryota</taxon>
        <taxon>Metazoa</taxon>
        <taxon>Chordata</taxon>
        <taxon>Craniata</taxon>
        <taxon>Vertebrata</taxon>
        <taxon>Euteleostomi</taxon>
        <taxon>Actinopterygii</taxon>
        <taxon>Neopterygii</taxon>
        <taxon>Teleostei</taxon>
        <taxon>Neoteleostei</taxon>
        <taxon>Acanthomorphata</taxon>
        <taxon>Eupercaria</taxon>
        <taxon>Perciformes</taxon>
        <taxon>Cottioidei</taxon>
        <taxon>Gasterosteales</taxon>
        <taxon>Gasterosteidae</taxon>
        <taxon>Gasterosteus</taxon>
    </lineage>
</organism>
<dbReference type="Proteomes" id="UP000007635">
    <property type="component" value="Unassembled WGS sequence"/>
</dbReference>
<dbReference type="Pfam" id="PF13868">
    <property type="entry name" value="TPH"/>
    <property type="match status" value="1"/>
</dbReference>
<keyword evidence="2 7" id="KW-0175">Coiled coil</keyword>
<feature type="coiled-coil region" evidence="7">
    <location>
        <begin position="354"/>
        <end position="388"/>
    </location>
</feature>
<evidence type="ECO:0000256" key="6">
    <source>
        <dbReference type="ARBA" id="ARBA00033773"/>
    </source>
</evidence>
<comment type="similarity">
    <text evidence="5">Belongs to the CFAP53 family.</text>
</comment>
<reference evidence="10" key="2">
    <citation type="submission" date="2025-08" db="UniProtKB">
        <authorList>
            <consortium name="Ensembl"/>
        </authorList>
    </citation>
    <scope>IDENTIFICATION</scope>
</reference>
<feature type="domain" description="Trichohyalin-plectin-homology" evidence="9">
    <location>
        <begin position="158"/>
        <end position="261"/>
    </location>
</feature>
<evidence type="ECO:0000259" key="9">
    <source>
        <dbReference type="Pfam" id="PF13868"/>
    </source>
</evidence>
<proteinExistence type="inferred from homology"/>
<evidence type="ECO:0000256" key="1">
    <source>
        <dbReference type="ARBA" id="ARBA00004138"/>
    </source>
</evidence>
<feature type="region of interest" description="Disordered" evidence="8">
    <location>
        <begin position="117"/>
        <end position="143"/>
    </location>
</feature>
<keyword evidence="3" id="KW-0969">Cilium</keyword>
<dbReference type="AlphaFoldDB" id="A0AAQ4QXH9"/>
<evidence type="ECO:0000256" key="4">
    <source>
        <dbReference type="ARBA" id="ARBA00023273"/>
    </source>
</evidence>
<feature type="compositionally biased region" description="Basic and acidic residues" evidence="8">
    <location>
        <begin position="279"/>
        <end position="299"/>
    </location>
</feature>
<evidence type="ECO:0000313" key="10">
    <source>
        <dbReference type="Ensembl" id="ENSGACP00000055610.1"/>
    </source>
</evidence>
<dbReference type="InterPro" id="IPR043596">
    <property type="entry name" value="CFAP53/TCHP"/>
</dbReference>
<feature type="region of interest" description="Disordered" evidence="8">
    <location>
        <begin position="412"/>
        <end position="487"/>
    </location>
</feature>
<name>A0AAQ4QXH9_GASAC</name>
<feature type="region of interest" description="Disordered" evidence="8">
    <location>
        <begin position="209"/>
        <end position="307"/>
    </location>
</feature>
<feature type="compositionally biased region" description="Low complexity" evidence="8">
    <location>
        <begin position="461"/>
        <end position="487"/>
    </location>
</feature>
<dbReference type="PANTHER" id="PTHR31183:SF1">
    <property type="entry name" value="CILIA- AND FLAGELLA-ASSOCIATED PROTEIN 53"/>
    <property type="match status" value="1"/>
</dbReference>
<dbReference type="GO" id="GO:0005929">
    <property type="term" value="C:cilium"/>
    <property type="evidence" value="ECO:0007669"/>
    <property type="project" value="UniProtKB-SubCell"/>
</dbReference>
<comment type="subcellular location">
    <subcellularLocation>
        <location evidence="1">Cell projection</location>
        <location evidence="1">Cilium</location>
    </subcellularLocation>
</comment>
<feature type="compositionally biased region" description="Basic and acidic residues" evidence="8">
    <location>
        <begin position="117"/>
        <end position="128"/>
    </location>
</feature>
<keyword evidence="4" id="KW-0966">Cell projection</keyword>
<reference evidence="10" key="3">
    <citation type="submission" date="2025-09" db="UniProtKB">
        <authorList>
            <consortium name="Ensembl"/>
        </authorList>
    </citation>
    <scope>IDENTIFICATION</scope>
</reference>
<evidence type="ECO:0000256" key="3">
    <source>
        <dbReference type="ARBA" id="ARBA00023069"/>
    </source>
</evidence>
<feature type="compositionally biased region" description="Polar residues" evidence="8">
    <location>
        <begin position="418"/>
        <end position="433"/>
    </location>
</feature>
<feature type="compositionally biased region" description="Basic and acidic residues" evidence="8">
    <location>
        <begin position="209"/>
        <end position="238"/>
    </location>
</feature>
<reference evidence="10 11" key="1">
    <citation type="journal article" date="2021" name="G3 (Bethesda)">
        <title>Improved contiguity of the threespine stickleback genome using long-read sequencing.</title>
        <authorList>
            <person name="Nath S."/>
            <person name="Shaw D.E."/>
            <person name="White M.A."/>
        </authorList>
    </citation>
    <scope>NUCLEOTIDE SEQUENCE [LARGE SCALE GENOMIC DNA]</scope>
    <source>
        <strain evidence="10 11">Lake Benthic</strain>
    </source>
</reference>
<dbReference type="GeneTree" id="ENSGT00950000183234"/>
<evidence type="ECO:0000256" key="5">
    <source>
        <dbReference type="ARBA" id="ARBA00033747"/>
    </source>
</evidence>
<dbReference type="Ensembl" id="ENSGACT00000044886.1">
    <property type="protein sequence ID" value="ENSGACP00000055610.1"/>
    <property type="gene ID" value="ENSGACG00000037376.1"/>
</dbReference>
<dbReference type="PANTHER" id="PTHR31183">
    <property type="entry name" value="TRICHOPLEIN KERATIN FILAMENT-BINDING PROTEIN FAMILY MEMBER"/>
    <property type="match status" value="1"/>
</dbReference>
<evidence type="ECO:0000313" key="11">
    <source>
        <dbReference type="Proteomes" id="UP000007635"/>
    </source>
</evidence>
<sequence>MLLCQRRRKCRELTGPTPHAVAVRAKFPSSRPADQLTLDRQKQEAFRDQVLDSTQNQRSCDITASWLQSSQLRFLRGAVDRRVQAALDQQEVHVAERRDRLRVLLETEEQQLQQEMEEMKETSLEKQAKMRGRAKALREERERERRQLVSHKLEQQFREQCVELRGVQSRRTEQQVCEERAAQVRSRQRQREQQQQEEELMEELWEADRRAKEEKEAQREEHRRQRSKQQLDDIRSQMEEAAQQRKKHRELRDEEAELTQEDSCSRGSYLPCPCGPQRRQQEVQRLQEQRERQQAQRDRLTRRKQLDQGLRLKMKRLSREQQDELQLDMSVLQTLLQQEVDERRDAAVRKAEWREEQQRYRQHLSEELKQQRREEEEIEQLVEESLKEVWTKRAEQSRLQREARNRLMEEVMEARSLQIPTQTGPEPTETSGAIQRKRPVGQSDGGNEADGGGGEKEAEADLAGVPGRPEGPDEAAAAAPWSAESSG</sequence>
<evidence type="ECO:0000256" key="8">
    <source>
        <dbReference type="SAM" id="MobiDB-lite"/>
    </source>
</evidence>
<accession>A0AAQ4QXH9</accession>
<evidence type="ECO:0000256" key="7">
    <source>
        <dbReference type="SAM" id="Coils"/>
    </source>
</evidence>
<protein>
    <recommendedName>
        <fullName evidence="6">Cilia- and flagella-associated protein 53</fullName>
    </recommendedName>
</protein>
<evidence type="ECO:0000256" key="2">
    <source>
        <dbReference type="ARBA" id="ARBA00023054"/>
    </source>
</evidence>
<dbReference type="InterPro" id="IPR043597">
    <property type="entry name" value="TPH_dom"/>
</dbReference>